<evidence type="ECO:0000256" key="1">
    <source>
        <dbReference type="ARBA" id="ARBA00004196"/>
    </source>
</evidence>
<dbReference type="Gene3D" id="1.10.287.470">
    <property type="entry name" value="Helix hairpin bin"/>
    <property type="match status" value="2"/>
</dbReference>
<gene>
    <name evidence="5" type="ORF">EZM97_02735</name>
</gene>
<evidence type="ECO:0000256" key="2">
    <source>
        <dbReference type="ARBA" id="ARBA00023054"/>
    </source>
</evidence>
<dbReference type="SUPFAM" id="SSF111369">
    <property type="entry name" value="HlyD-like secretion proteins"/>
    <property type="match status" value="1"/>
</dbReference>
<evidence type="ECO:0000256" key="3">
    <source>
        <dbReference type="SAM" id="SignalP"/>
    </source>
</evidence>
<keyword evidence="6" id="KW-1185">Reference proteome</keyword>
<evidence type="ECO:0000259" key="4">
    <source>
        <dbReference type="Pfam" id="PF25881"/>
    </source>
</evidence>
<dbReference type="PANTHER" id="PTHR32347:SF29">
    <property type="entry name" value="UPF0194 MEMBRANE PROTEIN YBHG"/>
    <property type="match status" value="1"/>
</dbReference>
<sequence length="318" mass="33830">MKIRPWTAVLAVLLLSACSKSPPQALGTLEFDRITMPAPVAERVVDISVREGDTVKAGQPLLKLDPAQTQANLAAAQAQATQQQAALLELQVGPRKEDIAKARADLASAQAQARDARAYYQRLLPLEHDNYVAGSDIDRARAAAGNADGQVAAAKAALDELLNGTRPEQIAQGESALAAAKAQAQAQQVVLTKLDVVAPREARVDSLPYKLGDQAPIGAPLVVLLAGDAPYARIYVQEPMRASVHVGDRMRIHVDGRDQVFEGKVRMIRSEPDFTPYYALIGDDAQRLSYLAEVTLGADAAQLPAGLPIRAELVGGGK</sequence>
<dbReference type="Pfam" id="PF25881">
    <property type="entry name" value="HH_YBHG"/>
    <property type="match status" value="1"/>
</dbReference>
<feature type="domain" description="YbhG-like alpha-helical hairpin" evidence="4">
    <location>
        <begin position="65"/>
        <end position="184"/>
    </location>
</feature>
<dbReference type="PROSITE" id="PS51257">
    <property type="entry name" value="PROKAR_LIPOPROTEIN"/>
    <property type="match status" value="1"/>
</dbReference>
<keyword evidence="3" id="KW-0732">Signal</keyword>
<comment type="caution">
    <text evidence="5">The sequence shown here is derived from an EMBL/GenBank/DDBJ whole genome shotgun (WGS) entry which is preliminary data.</text>
</comment>
<feature type="chain" id="PRO_5020354478" evidence="3">
    <location>
        <begin position="26"/>
        <end position="318"/>
    </location>
</feature>
<comment type="subcellular location">
    <subcellularLocation>
        <location evidence="1">Cell envelope</location>
    </subcellularLocation>
</comment>
<evidence type="ECO:0000313" key="6">
    <source>
        <dbReference type="Proteomes" id="UP000291822"/>
    </source>
</evidence>
<keyword evidence="2" id="KW-0175">Coiled coil</keyword>
<dbReference type="PANTHER" id="PTHR32347">
    <property type="entry name" value="EFFLUX SYSTEM COMPONENT YKNX-RELATED"/>
    <property type="match status" value="1"/>
</dbReference>
<dbReference type="Proteomes" id="UP000291822">
    <property type="component" value="Unassembled WGS sequence"/>
</dbReference>
<dbReference type="InterPro" id="IPR050465">
    <property type="entry name" value="UPF0194_transport"/>
</dbReference>
<dbReference type="GO" id="GO:0030313">
    <property type="term" value="C:cell envelope"/>
    <property type="evidence" value="ECO:0007669"/>
    <property type="project" value="UniProtKB-SubCell"/>
</dbReference>
<organism evidence="5 6">
    <name type="scientific">Dyella soli</name>
    <dbReference type="NCBI Taxonomy" id="522319"/>
    <lineage>
        <taxon>Bacteria</taxon>
        <taxon>Pseudomonadati</taxon>
        <taxon>Pseudomonadota</taxon>
        <taxon>Gammaproteobacteria</taxon>
        <taxon>Lysobacterales</taxon>
        <taxon>Rhodanobacteraceae</taxon>
        <taxon>Dyella</taxon>
    </lineage>
</organism>
<dbReference type="EMBL" id="SJTG01000001">
    <property type="protein sequence ID" value="TCI12291.1"/>
    <property type="molecule type" value="Genomic_DNA"/>
</dbReference>
<evidence type="ECO:0000313" key="5">
    <source>
        <dbReference type="EMBL" id="TCI12291.1"/>
    </source>
</evidence>
<accession>A0A4R0YUZ2</accession>
<reference evidence="5 6" key="1">
    <citation type="submission" date="2019-02" db="EMBL/GenBank/DDBJ databases">
        <title>Dyella amyloliquefaciens sp. nov., isolated from forest soil.</title>
        <authorList>
            <person name="Gao Z.-H."/>
            <person name="Qiu L.-H."/>
        </authorList>
    </citation>
    <scope>NUCLEOTIDE SEQUENCE [LARGE SCALE GENOMIC DNA]</scope>
    <source>
        <strain evidence="5 6">KACC 12747</strain>
    </source>
</reference>
<protein>
    <submittedName>
        <fullName evidence="5">HlyD family efflux transporter periplasmic adaptor subunit</fullName>
    </submittedName>
</protein>
<name>A0A4R0YUZ2_9GAMM</name>
<dbReference type="AlphaFoldDB" id="A0A4R0YUZ2"/>
<dbReference type="InterPro" id="IPR059052">
    <property type="entry name" value="HH_YbhG-like"/>
</dbReference>
<dbReference type="Gene3D" id="2.40.50.100">
    <property type="match status" value="1"/>
</dbReference>
<dbReference type="RefSeq" id="WP_131150926.1">
    <property type="nucleotide sequence ID" value="NZ_SJTG01000001.1"/>
</dbReference>
<feature type="signal peptide" evidence="3">
    <location>
        <begin position="1"/>
        <end position="25"/>
    </location>
</feature>
<proteinExistence type="predicted"/>